<dbReference type="PANTHER" id="PTHR43418:SF4">
    <property type="entry name" value="MULTIFUNCTIONAL TRYPTOPHAN BIOSYNTHESIS PROTEIN"/>
    <property type="match status" value="1"/>
</dbReference>
<dbReference type="RefSeq" id="WP_284218722.1">
    <property type="nucleotide sequence ID" value="NZ_BSOT01000009.1"/>
</dbReference>
<comment type="caution">
    <text evidence="3">The sequence shown here is derived from an EMBL/GenBank/DDBJ whole genome shotgun (WGS) entry which is preliminary data.</text>
</comment>
<dbReference type="Gene3D" id="3.40.50.880">
    <property type="match status" value="1"/>
</dbReference>
<reference evidence="3" key="1">
    <citation type="journal article" date="2014" name="Int. J. Syst. Evol. Microbiol.">
        <title>Complete genome sequence of Corynebacterium casei LMG S-19264T (=DSM 44701T), isolated from a smear-ripened cheese.</title>
        <authorList>
            <consortium name="US DOE Joint Genome Institute (JGI-PGF)"/>
            <person name="Walter F."/>
            <person name="Albersmeier A."/>
            <person name="Kalinowski J."/>
            <person name="Ruckert C."/>
        </authorList>
    </citation>
    <scope>NUCLEOTIDE SEQUENCE</scope>
    <source>
        <strain evidence="3">NBRC 110023</strain>
    </source>
</reference>
<dbReference type="InterPro" id="IPR006221">
    <property type="entry name" value="TrpG/PapA_dom"/>
</dbReference>
<evidence type="ECO:0000313" key="4">
    <source>
        <dbReference type="Proteomes" id="UP001156601"/>
    </source>
</evidence>
<dbReference type="AlphaFoldDB" id="A0AA37WJJ1"/>
<proteinExistence type="predicted"/>
<dbReference type="EMBL" id="BSOT01000009">
    <property type="protein sequence ID" value="GLR72303.1"/>
    <property type="molecule type" value="Genomic_DNA"/>
</dbReference>
<gene>
    <name evidence="3" type="primary">pabA</name>
    <name evidence="3" type="ORF">GCM10007852_32110</name>
</gene>
<dbReference type="Pfam" id="PF00117">
    <property type="entry name" value="GATase"/>
    <property type="match status" value="1"/>
</dbReference>
<dbReference type="PRINTS" id="PR00097">
    <property type="entry name" value="ANTSNTHASEII"/>
</dbReference>
<accession>A0AA37WJJ1</accession>
<dbReference type="CDD" id="cd01743">
    <property type="entry name" value="GATase1_Anthranilate_Synthase"/>
    <property type="match status" value="1"/>
</dbReference>
<keyword evidence="1 3" id="KW-0315">Glutamine amidotransferase</keyword>
<organism evidence="3 4">
    <name type="scientific">Agaribacter marinus</name>
    <dbReference type="NCBI Taxonomy" id="1431249"/>
    <lineage>
        <taxon>Bacteria</taxon>
        <taxon>Pseudomonadati</taxon>
        <taxon>Pseudomonadota</taxon>
        <taxon>Gammaproteobacteria</taxon>
        <taxon>Alteromonadales</taxon>
        <taxon>Alteromonadaceae</taxon>
        <taxon>Agaribacter</taxon>
    </lineage>
</organism>
<dbReference type="PROSITE" id="PS51273">
    <property type="entry name" value="GATASE_TYPE_1"/>
    <property type="match status" value="1"/>
</dbReference>
<dbReference type="GO" id="GO:0046654">
    <property type="term" value="P:tetrahydrofolate biosynthetic process"/>
    <property type="evidence" value="ECO:0007669"/>
    <property type="project" value="TreeGrafter"/>
</dbReference>
<name>A0AA37WJJ1_9ALTE</name>
<dbReference type="InterPro" id="IPR017926">
    <property type="entry name" value="GATASE"/>
</dbReference>
<keyword evidence="4" id="KW-1185">Reference proteome</keyword>
<reference evidence="3" key="2">
    <citation type="submission" date="2023-01" db="EMBL/GenBank/DDBJ databases">
        <title>Draft genome sequence of Agaribacter marinus strain NBRC 110023.</title>
        <authorList>
            <person name="Sun Q."/>
            <person name="Mori K."/>
        </authorList>
    </citation>
    <scope>NUCLEOTIDE SEQUENCE</scope>
    <source>
        <strain evidence="3">NBRC 110023</strain>
    </source>
</reference>
<evidence type="ECO:0000256" key="1">
    <source>
        <dbReference type="ARBA" id="ARBA00022962"/>
    </source>
</evidence>
<dbReference type="PRINTS" id="PR00096">
    <property type="entry name" value="GATASE"/>
</dbReference>
<dbReference type="GO" id="GO:0005829">
    <property type="term" value="C:cytosol"/>
    <property type="evidence" value="ECO:0007669"/>
    <property type="project" value="TreeGrafter"/>
</dbReference>
<evidence type="ECO:0000313" key="3">
    <source>
        <dbReference type="EMBL" id="GLR72303.1"/>
    </source>
</evidence>
<dbReference type="SUPFAM" id="SSF52317">
    <property type="entry name" value="Class I glutamine amidotransferase-like"/>
    <property type="match status" value="1"/>
</dbReference>
<dbReference type="Proteomes" id="UP001156601">
    <property type="component" value="Unassembled WGS sequence"/>
</dbReference>
<dbReference type="PRINTS" id="PR00099">
    <property type="entry name" value="CPSGATASE"/>
</dbReference>
<dbReference type="NCBIfam" id="TIGR00566">
    <property type="entry name" value="trpG_papA"/>
    <property type="match status" value="1"/>
</dbReference>
<dbReference type="InterPro" id="IPR029062">
    <property type="entry name" value="Class_I_gatase-like"/>
</dbReference>
<dbReference type="FunFam" id="3.40.50.880:FF:000003">
    <property type="entry name" value="Anthranilate synthase component II"/>
    <property type="match status" value="1"/>
</dbReference>
<feature type="domain" description="Glutamine amidotransferase" evidence="2">
    <location>
        <begin position="4"/>
        <end position="189"/>
    </location>
</feature>
<dbReference type="GO" id="GO:0004049">
    <property type="term" value="F:anthranilate synthase activity"/>
    <property type="evidence" value="ECO:0007669"/>
    <property type="project" value="TreeGrafter"/>
</dbReference>
<dbReference type="GO" id="GO:0046820">
    <property type="term" value="F:4-amino-4-deoxychorismate synthase activity"/>
    <property type="evidence" value="ECO:0007669"/>
    <property type="project" value="TreeGrafter"/>
</dbReference>
<dbReference type="InterPro" id="IPR050472">
    <property type="entry name" value="Anth_synth/Amidotransfase"/>
</dbReference>
<protein>
    <submittedName>
        <fullName evidence="3">Glutamine amidotransferase</fullName>
    </submittedName>
</protein>
<sequence>MIIIIDNYDSFTYNLVRYFEELGQQVEVYKNDRISVDALINMTFDHLVISPGPCSPNESGMTLPIIEAFWGHKPILGVCLGHQAIAQHAGANIVTAKVVRHGKISTIKNAEGSLLFKECRSTFSATRYHSLLIDPNTLPNTFRVTAWCDDFGDKEIMAIEDKINRVYGVQFHPESLLTEFGHEILNNFILFG</sequence>
<dbReference type="PANTHER" id="PTHR43418">
    <property type="entry name" value="MULTIFUNCTIONAL TRYPTOPHAN BIOSYNTHESIS PROTEIN-RELATED"/>
    <property type="match status" value="1"/>
</dbReference>
<dbReference type="GO" id="GO:0000162">
    <property type="term" value="P:L-tryptophan biosynthetic process"/>
    <property type="evidence" value="ECO:0007669"/>
    <property type="project" value="TreeGrafter"/>
</dbReference>
<evidence type="ECO:0000259" key="2">
    <source>
        <dbReference type="Pfam" id="PF00117"/>
    </source>
</evidence>